<dbReference type="EMBL" id="BSYO01000013">
    <property type="protein sequence ID" value="GMH13629.1"/>
    <property type="molecule type" value="Genomic_DNA"/>
</dbReference>
<protein>
    <submittedName>
        <fullName evidence="1">Uncharacterized protein</fullName>
    </submittedName>
</protein>
<proteinExistence type="predicted"/>
<reference evidence="1" key="1">
    <citation type="submission" date="2023-05" db="EMBL/GenBank/DDBJ databases">
        <title>Nepenthes gracilis genome sequencing.</title>
        <authorList>
            <person name="Fukushima K."/>
        </authorList>
    </citation>
    <scope>NUCLEOTIDE SEQUENCE</scope>
    <source>
        <strain evidence="1">SING2019-196</strain>
    </source>
</reference>
<evidence type="ECO:0000313" key="2">
    <source>
        <dbReference type="Proteomes" id="UP001279734"/>
    </source>
</evidence>
<evidence type="ECO:0000313" key="1">
    <source>
        <dbReference type="EMBL" id="GMH13629.1"/>
    </source>
</evidence>
<organism evidence="1 2">
    <name type="scientific">Nepenthes gracilis</name>
    <name type="common">Slender pitcher plant</name>
    <dbReference type="NCBI Taxonomy" id="150966"/>
    <lineage>
        <taxon>Eukaryota</taxon>
        <taxon>Viridiplantae</taxon>
        <taxon>Streptophyta</taxon>
        <taxon>Embryophyta</taxon>
        <taxon>Tracheophyta</taxon>
        <taxon>Spermatophyta</taxon>
        <taxon>Magnoliopsida</taxon>
        <taxon>eudicotyledons</taxon>
        <taxon>Gunneridae</taxon>
        <taxon>Pentapetalae</taxon>
        <taxon>Caryophyllales</taxon>
        <taxon>Nepenthaceae</taxon>
        <taxon>Nepenthes</taxon>
    </lineage>
</organism>
<dbReference type="Proteomes" id="UP001279734">
    <property type="component" value="Unassembled WGS sequence"/>
</dbReference>
<keyword evidence="2" id="KW-1185">Reference proteome</keyword>
<sequence>MIEKLCELMKCDRKEQNASSVSSLILKRAKCFLCVSSLRSAGNHKALSMVTTAAMVVAVVWVCESGSRWIECGFVNQEGDGLSSRPAVED</sequence>
<dbReference type="AlphaFoldDB" id="A0AAD3SMY4"/>
<gene>
    <name evidence="1" type="ORF">Nepgr_015470</name>
</gene>
<accession>A0AAD3SMY4</accession>
<comment type="caution">
    <text evidence="1">The sequence shown here is derived from an EMBL/GenBank/DDBJ whole genome shotgun (WGS) entry which is preliminary data.</text>
</comment>
<name>A0AAD3SMY4_NEPGR</name>